<dbReference type="InterPro" id="IPR013520">
    <property type="entry name" value="Ribonucl_H"/>
</dbReference>
<dbReference type="SMART" id="SM00479">
    <property type="entry name" value="EXOIII"/>
    <property type="match status" value="1"/>
</dbReference>
<reference evidence="2 3" key="1">
    <citation type="submission" date="2019-03" db="EMBL/GenBank/DDBJ databases">
        <title>Genomic Encyclopedia of Type Strains, Phase IV (KMG-IV): sequencing the most valuable type-strain genomes for metagenomic binning, comparative biology and taxonomic classification.</title>
        <authorList>
            <person name="Goeker M."/>
        </authorList>
    </citation>
    <scope>NUCLEOTIDE SEQUENCE [LARGE SCALE GENOMIC DNA]</scope>
    <source>
        <strain evidence="2 3">DSM 25082</strain>
    </source>
</reference>
<dbReference type="OrthoDB" id="5497329at2"/>
<dbReference type="RefSeq" id="WP_133603011.1">
    <property type="nucleotide sequence ID" value="NZ_JAUFPJ010000010.1"/>
</dbReference>
<dbReference type="CDD" id="cd06127">
    <property type="entry name" value="DEDDh"/>
    <property type="match status" value="1"/>
</dbReference>
<evidence type="ECO:0000313" key="2">
    <source>
        <dbReference type="EMBL" id="TDP11083.1"/>
    </source>
</evidence>
<dbReference type="SUPFAM" id="SSF53098">
    <property type="entry name" value="Ribonuclease H-like"/>
    <property type="match status" value="1"/>
</dbReference>
<dbReference type="InterPro" id="IPR012337">
    <property type="entry name" value="RNaseH-like_sf"/>
</dbReference>
<proteinExistence type="predicted"/>
<comment type="caution">
    <text evidence="2">The sequence shown here is derived from an EMBL/GenBank/DDBJ whole genome shotgun (WGS) entry which is preliminary data.</text>
</comment>
<dbReference type="Gene3D" id="3.30.420.10">
    <property type="entry name" value="Ribonuclease H-like superfamily/Ribonuclease H"/>
    <property type="match status" value="1"/>
</dbReference>
<protein>
    <submittedName>
        <fullName evidence="2">DNA polymerase-3 subunit epsilon</fullName>
    </submittedName>
</protein>
<keyword evidence="3" id="KW-1185">Reference proteome</keyword>
<accession>A0A4V3CJV4</accession>
<evidence type="ECO:0000313" key="3">
    <source>
        <dbReference type="Proteomes" id="UP000295357"/>
    </source>
</evidence>
<dbReference type="AlphaFoldDB" id="A0A4V3CJV4"/>
<sequence length="226" mass="24721">MSWIDSFKRLLGSSEAEAPRRWVVLDMETTGLDAARDELLAIAALGLAHDPTQPERPPRIVLADSFELLLHSEGRAQPDAEFKRNVLIHGIGLAARRQGVPRAAGLQAFVDWLGPSPQLPLLGFHIGFDEAVIQRALRAELSMRLPNPWIDLAPVVQTLDPAGRPRSLDEAMDAHGIACLQRHQASADALATAELLQALWPALVQRRAAGLRALQDMAAQRRWLGG</sequence>
<dbReference type="EMBL" id="SNXE01000003">
    <property type="protein sequence ID" value="TDP11083.1"/>
    <property type="molecule type" value="Genomic_DNA"/>
</dbReference>
<name>A0A4V3CJV4_9BURK</name>
<dbReference type="Proteomes" id="UP000295357">
    <property type="component" value="Unassembled WGS sequence"/>
</dbReference>
<dbReference type="GO" id="GO:0004527">
    <property type="term" value="F:exonuclease activity"/>
    <property type="evidence" value="ECO:0007669"/>
    <property type="project" value="UniProtKB-ARBA"/>
</dbReference>
<dbReference type="GO" id="GO:0006259">
    <property type="term" value="P:DNA metabolic process"/>
    <property type="evidence" value="ECO:0007669"/>
    <property type="project" value="UniProtKB-ARBA"/>
</dbReference>
<evidence type="ECO:0000259" key="1">
    <source>
        <dbReference type="SMART" id="SM00479"/>
    </source>
</evidence>
<dbReference type="Pfam" id="PF00929">
    <property type="entry name" value="RNase_T"/>
    <property type="match status" value="1"/>
</dbReference>
<dbReference type="InterPro" id="IPR036397">
    <property type="entry name" value="RNaseH_sf"/>
</dbReference>
<dbReference type="GO" id="GO:0003676">
    <property type="term" value="F:nucleic acid binding"/>
    <property type="evidence" value="ECO:0007669"/>
    <property type="project" value="InterPro"/>
</dbReference>
<organism evidence="2 3">
    <name type="scientific">Roseateles asaccharophilus</name>
    <dbReference type="NCBI Taxonomy" id="582607"/>
    <lineage>
        <taxon>Bacteria</taxon>
        <taxon>Pseudomonadati</taxon>
        <taxon>Pseudomonadota</taxon>
        <taxon>Betaproteobacteria</taxon>
        <taxon>Burkholderiales</taxon>
        <taxon>Sphaerotilaceae</taxon>
        <taxon>Roseateles</taxon>
    </lineage>
</organism>
<gene>
    <name evidence="2" type="ORF">DFR39_1035</name>
</gene>
<feature type="domain" description="Exonuclease" evidence="1">
    <location>
        <begin position="21"/>
        <end position="205"/>
    </location>
</feature>